<sequence>MKLLSVTLSDVRRFARPVTVQGFGPGLNVLSAPNEDGKSTLFDALQALFFIPHRSRAKEISALRPHAGGAPLVSAEIEDDGRRYRLTKRWLSRPLAEVHEGTRLVAKGEAAEEWISALTQSPEEGGPAGLLWVRQGLVALDQGEKREQDHAHRARRDLLSSVAGEVEALTGGRRMERALAQTEAALSELVTASGKPKAGGPLKAAEDEIAELSARRETLASTAEALEQAIATRRRCAASSPICRTPRRKPPARRGSQRPGPPPRPPAPSPSASAAPRSRSRRSRLAATVPPRRPRP</sequence>
<feature type="region of interest" description="Disordered" evidence="2">
    <location>
        <begin position="236"/>
        <end position="296"/>
    </location>
</feature>
<evidence type="ECO:0000259" key="3">
    <source>
        <dbReference type="Pfam" id="PF13476"/>
    </source>
</evidence>
<evidence type="ECO:0000256" key="1">
    <source>
        <dbReference type="SAM" id="Coils"/>
    </source>
</evidence>
<keyword evidence="5" id="KW-1185">Reference proteome</keyword>
<dbReference type="Pfam" id="PF13476">
    <property type="entry name" value="AAA_23"/>
    <property type="match status" value="1"/>
</dbReference>
<dbReference type="Proteomes" id="UP000217448">
    <property type="component" value="Unassembled WGS sequence"/>
</dbReference>
<dbReference type="SUPFAM" id="SSF52540">
    <property type="entry name" value="P-loop containing nucleoside triphosphate hydrolases"/>
    <property type="match status" value="1"/>
</dbReference>
<dbReference type="RefSeq" id="WP_260350393.1">
    <property type="nucleotide sequence ID" value="NZ_NTHN02000138.1"/>
</dbReference>
<gene>
    <name evidence="4" type="ORF">CLG85_026635</name>
</gene>
<dbReference type="InterPro" id="IPR038729">
    <property type="entry name" value="Rad50/SbcC_AAA"/>
</dbReference>
<evidence type="ECO:0000256" key="2">
    <source>
        <dbReference type="SAM" id="MobiDB-lite"/>
    </source>
</evidence>
<feature type="compositionally biased region" description="Basic residues" evidence="2">
    <location>
        <begin position="245"/>
        <end position="256"/>
    </location>
</feature>
<name>A0ABT2KSB4_9RHOB</name>
<dbReference type="EMBL" id="NTHN02000138">
    <property type="protein sequence ID" value="MCT4373674.1"/>
    <property type="molecule type" value="Genomic_DNA"/>
</dbReference>
<feature type="coiled-coil region" evidence="1">
    <location>
        <begin position="202"/>
        <end position="229"/>
    </location>
</feature>
<organism evidence="4 5">
    <name type="scientific">Alloyangia mangrovi</name>
    <dbReference type="NCBI Taxonomy" id="1779329"/>
    <lineage>
        <taxon>Bacteria</taxon>
        <taxon>Pseudomonadati</taxon>
        <taxon>Pseudomonadota</taxon>
        <taxon>Alphaproteobacteria</taxon>
        <taxon>Rhodobacterales</taxon>
        <taxon>Roseobacteraceae</taxon>
        <taxon>Alloyangia</taxon>
    </lineage>
</organism>
<accession>A0ABT2KSB4</accession>
<comment type="caution">
    <text evidence="4">The sequence shown here is derived from an EMBL/GenBank/DDBJ whole genome shotgun (WGS) entry which is preliminary data.</text>
</comment>
<dbReference type="InterPro" id="IPR027417">
    <property type="entry name" value="P-loop_NTPase"/>
</dbReference>
<protein>
    <submittedName>
        <fullName evidence="4">AAA family ATPase</fullName>
    </submittedName>
</protein>
<keyword evidence="1" id="KW-0175">Coiled coil</keyword>
<evidence type="ECO:0000313" key="5">
    <source>
        <dbReference type="Proteomes" id="UP000217448"/>
    </source>
</evidence>
<feature type="domain" description="Rad50/SbcC-type AAA" evidence="3">
    <location>
        <begin position="6"/>
        <end position="51"/>
    </location>
</feature>
<reference evidence="5" key="1">
    <citation type="submission" date="2023-07" db="EMBL/GenBank/DDBJ databases">
        <title>Yangia mangrovi SAOS 153D genome.</title>
        <authorList>
            <person name="Verma A."/>
            <person name="Pal Y."/>
            <person name="Sundharam S."/>
            <person name="Bisht B."/>
            <person name="Srinivasan K."/>
        </authorList>
    </citation>
    <scope>NUCLEOTIDE SEQUENCE [LARGE SCALE GENOMIC DNA]</scope>
    <source>
        <strain evidence="5">SAOS 153D</strain>
    </source>
</reference>
<proteinExistence type="predicted"/>
<dbReference type="Gene3D" id="3.40.50.300">
    <property type="entry name" value="P-loop containing nucleotide triphosphate hydrolases"/>
    <property type="match status" value="1"/>
</dbReference>
<feature type="compositionally biased region" description="Pro residues" evidence="2">
    <location>
        <begin position="259"/>
        <end position="269"/>
    </location>
</feature>
<evidence type="ECO:0000313" key="4">
    <source>
        <dbReference type="EMBL" id="MCT4373674.1"/>
    </source>
</evidence>